<evidence type="ECO:0000313" key="3">
    <source>
        <dbReference type="Proteomes" id="UP001219585"/>
    </source>
</evidence>
<dbReference type="KEGG" id="liu:OU989_01250"/>
<dbReference type="AlphaFoldDB" id="A0AAJ5RM56"/>
<reference evidence="2" key="1">
    <citation type="submission" date="2022-11" db="EMBL/GenBank/DDBJ databases">
        <title>Lysinibacillus irui.</title>
        <authorList>
            <person name="Akintayo S.O."/>
        </authorList>
    </citation>
    <scope>NUCLEOTIDE SEQUENCE</scope>
    <source>
        <strain evidence="2">IRB4-01</strain>
    </source>
</reference>
<protein>
    <submittedName>
        <fullName evidence="2">Uncharacterized protein</fullName>
    </submittedName>
</protein>
<dbReference type="EMBL" id="CP113527">
    <property type="protein sequence ID" value="WDV07132.1"/>
    <property type="molecule type" value="Genomic_DNA"/>
</dbReference>
<gene>
    <name evidence="2" type="ORF">OU989_01250</name>
</gene>
<evidence type="ECO:0000256" key="1">
    <source>
        <dbReference type="SAM" id="Coils"/>
    </source>
</evidence>
<proteinExistence type="predicted"/>
<evidence type="ECO:0000313" key="2">
    <source>
        <dbReference type="EMBL" id="WDV07132.1"/>
    </source>
</evidence>
<dbReference type="RefSeq" id="WP_274795294.1">
    <property type="nucleotide sequence ID" value="NZ_CP113527.1"/>
</dbReference>
<organism evidence="2 3">
    <name type="scientific">Lysinibacillus irui</name>
    <dbReference type="NCBI Taxonomy" id="2998077"/>
    <lineage>
        <taxon>Bacteria</taxon>
        <taxon>Bacillati</taxon>
        <taxon>Bacillota</taxon>
        <taxon>Bacilli</taxon>
        <taxon>Bacillales</taxon>
        <taxon>Bacillaceae</taxon>
        <taxon>Lysinibacillus</taxon>
    </lineage>
</organism>
<sequence>MDDKEAKVIIDMLKELQGNMDSFRADMKEMLTVTKADLKEMCKDLRTYIQEIREDLRVNMQTRFDTIENSLDKVEKRVESDESKHNSIGQQFEETEKALQLQARTQRETENAVQRTQDFFKITLMDIKQEILSLKMEQVSHKVLNESVRYLTHKLQEIDMELHAMRKK</sequence>
<name>A0AAJ5RM56_9BACI</name>
<accession>A0AAJ5RM56</accession>
<feature type="coiled-coil region" evidence="1">
    <location>
        <begin position="13"/>
        <end position="84"/>
    </location>
</feature>
<keyword evidence="1" id="KW-0175">Coiled coil</keyword>
<dbReference type="Proteomes" id="UP001219585">
    <property type="component" value="Chromosome"/>
</dbReference>